<protein>
    <recommendedName>
        <fullName evidence="3">Gfo/Idh/MocA-like oxidoreductase N-terminal domain-containing protein</fullName>
    </recommendedName>
</protein>
<organism evidence="1 2">
    <name type="scientific">Pullulanibacillus camelliae</name>
    <dbReference type="NCBI Taxonomy" id="1707096"/>
    <lineage>
        <taxon>Bacteria</taxon>
        <taxon>Bacillati</taxon>
        <taxon>Bacillota</taxon>
        <taxon>Bacilli</taxon>
        <taxon>Bacillales</taxon>
        <taxon>Sporolactobacillaceae</taxon>
        <taxon>Pullulanibacillus</taxon>
    </lineage>
</organism>
<dbReference type="SUPFAM" id="SSF51735">
    <property type="entry name" value="NAD(P)-binding Rossmann-fold domains"/>
    <property type="match status" value="1"/>
</dbReference>
<gene>
    <name evidence="1" type="ORF">GCM10011391_20500</name>
</gene>
<evidence type="ECO:0000313" key="1">
    <source>
        <dbReference type="EMBL" id="GGE41637.1"/>
    </source>
</evidence>
<dbReference type="Gene3D" id="3.30.360.10">
    <property type="entry name" value="Dihydrodipicolinate Reductase, domain 2"/>
    <property type="match status" value="1"/>
</dbReference>
<proteinExistence type="predicted"/>
<evidence type="ECO:0008006" key="3">
    <source>
        <dbReference type="Google" id="ProtNLM"/>
    </source>
</evidence>
<dbReference type="PANTHER" id="PTHR43377">
    <property type="entry name" value="BILIVERDIN REDUCTASE A"/>
    <property type="match status" value="1"/>
</dbReference>
<dbReference type="Proteomes" id="UP000628775">
    <property type="component" value="Unassembled WGS sequence"/>
</dbReference>
<evidence type="ECO:0000313" key="2">
    <source>
        <dbReference type="Proteomes" id="UP000628775"/>
    </source>
</evidence>
<dbReference type="InterPro" id="IPR036291">
    <property type="entry name" value="NAD(P)-bd_dom_sf"/>
</dbReference>
<keyword evidence="2" id="KW-1185">Reference proteome</keyword>
<dbReference type="AlphaFoldDB" id="A0A8J2VW69"/>
<dbReference type="Gene3D" id="3.40.50.720">
    <property type="entry name" value="NAD(P)-binding Rossmann-like Domain"/>
    <property type="match status" value="1"/>
</dbReference>
<reference evidence="1" key="2">
    <citation type="submission" date="2020-09" db="EMBL/GenBank/DDBJ databases">
        <authorList>
            <person name="Sun Q."/>
            <person name="Zhou Y."/>
        </authorList>
    </citation>
    <scope>NUCLEOTIDE SEQUENCE</scope>
    <source>
        <strain evidence="1">CGMCC 1.15371</strain>
    </source>
</reference>
<dbReference type="SUPFAM" id="SSF55347">
    <property type="entry name" value="Glyceraldehyde-3-phosphate dehydrogenase-like, C-terminal domain"/>
    <property type="match status" value="1"/>
</dbReference>
<sequence>MADTHVFVEKPFTHSLEEALEIEALVKQHPVQVQIGHVERFNPVYQALIQQVQWEDIVSIAFKRHIPLRKKVDVDIILAVMVHDLDLLLHISQQLSTSIKTLTANAVTDRHLLIPPLLDNVCVMSTLSNGILAQLSSNRSGAHHERRIQIIEKERTLNADLLNNEIEILSRQNKNTYAVDRQIIKIDQNNALREEMQGFIKAIQSGERPEINEKDGREVMALIDTIMKAIRTQRF</sequence>
<dbReference type="PANTHER" id="PTHR43377:SF1">
    <property type="entry name" value="BILIVERDIN REDUCTASE A"/>
    <property type="match status" value="1"/>
</dbReference>
<accession>A0A8J2VW69</accession>
<name>A0A8J2VW69_9BACL</name>
<reference evidence="1" key="1">
    <citation type="journal article" date="2014" name="Int. J. Syst. Evol. Microbiol.">
        <title>Complete genome sequence of Corynebacterium casei LMG S-19264T (=DSM 44701T), isolated from a smear-ripened cheese.</title>
        <authorList>
            <consortium name="US DOE Joint Genome Institute (JGI-PGF)"/>
            <person name="Walter F."/>
            <person name="Albersmeier A."/>
            <person name="Kalinowski J."/>
            <person name="Ruckert C."/>
        </authorList>
    </citation>
    <scope>NUCLEOTIDE SEQUENCE</scope>
    <source>
        <strain evidence="1">CGMCC 1.15371</strain>
    </source>
</reference>
<dbReference type="EMBL" id="BMIR01000008">
    <property type="protein sequence ID" value="GGE41637.1"/>
    <property type="molecule type" value="Genomic_DNA"/>
</dbReference>
<dbReference type="InterPro" id="IPR051450">
    <property type="entry name" value="Gfo/Idh/MocA_Oxidoreductases"/>
</dbReference>
<comment type="caution">
    <text evidence="1">The sequence shown here is derived from an EMBL/GenBank/DDBJ whole genome shotgun (WGS) entry which is preliminary data.</text>
</comment>